<protein>
    <submittedName>
        <fullName evidence="6">Ras guanine nucleotide exchange factor domain-containing protein</fullName>
    </submittedName>
</protein>
<dbReference type="PANTHER" id="PTHR23113">
    <property type="entry name" value="GUANINE NUCLEOTIDE EXCHANGE FACTOR"/>
    <property type="match status" value="1"/>
</dbReference>
<name>A0A5C3M8R0_9AGAR</name>
<dbReference type="PROSITE" id="PS50212">
    <property type="entry name" value="RASGEF_NTER"/>
    <property type="match status" value="1"/>
</dbReference>
<dbReference type="InterPro" id="IPR008937">
    <property type="entry name" value="Ras-like_GEF"/>
</dbReference>
<dbReference type="STRING" id="68775.A0A5C3M8R0"/>
<dbReference type="EMBL" id="ML213596">
    <property type="protein sequence ID" value="TFK40826.1"/>
    <property type="molecule type" value="Genomic_DNA"/>
</dbReference>
<dbReference type="SMART" id="SM00229">
    <property type="entry name" value="RasGEFN"/>
    <property type="match status" value="1"/>
</dbReference>
<evidence type="ECO:0000256" key="1">
    <source>
        <dbReference type="ARBA" id="ARBA00022658"/>
    </source>
</evidence>
<dbReference type="InterPro" id="IPR023578">
    <property type="entry name" value="Ras_GEF_dom_sf"/>
</dbReference>
<dbReference type="PROSITE" id="PS50009">
    <property type="entry name" value="RASGEF_CAT"/>
    <property type="match status" value="1"/>
</dbReference>
<evidence type="ECO:0000313" key="7">
    <source>
        <dbReference type="Proteomes" id="UP000308652"/>
    </source>
</evidence>
<gene>
    <name evidence="6" type="ORF">BDQ12DRAFT_664509</name>
</gene>
<dbReference type="Gene3D" id="1.20.870.10">
    <property type="entry name" value="Son of sevenless (SoS) protein Chain: S domain 1"/>
    <property type="match status" value="1"/>
</dbReference>
<feature type="compositionally biased region" description="Polar residues" evidence="3">
    <location>
        <begin position="1"/>
        <end position="32"/>
    </location>
</feature>
<organism evidence="6 7">
    <name type="scientific">Crucibulum laeve</name>
    <dbReference type="NCBI Taxonomy" id="68775"/>
    <lineage>
        <taxon>Eukaryota</taxon>
        <taxon>Fungi</taxon>
        <taxon>Dikarya</taxon>
        <taxon>Basidiomycota</taxon>
        <taxon>Agaricomycotina</taxon>
        <taxon>Agaricomycetes</taxon>
        <taxon>Agaricomycetidae</taxon>
        <taxon>Agaricales</taxon>
        <taxon>Agaricineae</taxon>
        <taxon>Nidulariaceae</taxon>
        <taxon>Crucibulum</taxon>
    </lineage>
</organism>
<dbReference type="OrthoDB" id="546434at2759"/>
<dbReference type="AlphaFoldDB" id="A0A5C3M8R0"/>
<feature type="region of interest" description="Disordered" evidence="3">
    <location>
        <begin position="219"/>
        <end position="246"/>
    </location>
</feature>
<dbReference type="Gene3D" id="1.10.840.10">
    <property type="entry name" value="Ras guanine-nucleotide exchange factors catalytic domain"/>
    <property type="match status" value="1"/>
</dbReference>
<dbReference type="Proteomes" id="UP000308652">
    <property type="component" value="Unassembled WGS sequence"/>
</dbReference>
<keyword evidence="1 2" id="KW-0344">Guanine-nucleotide releasing factor</keyword>
<dbReference type="InterPro" id="IPR000651">
    <property type="entry name" value="Ras-like_Gua-exchang_fac_N"/>
</dbReference>
<dbReference type="CDD" id="cd06224">
    <property type="entry name" value="REM"/>
    <property type="match status" value="1"/>
</dbReference>
<reference evidence="6 7" key="1">
    <citation type="journal article" date="2019" name="Nat. Ecol. Evol.">
        <title>Megaphylogeny resolves global patterns of mushroom evolution.</title>
        <authorList>
            <person name="Varga T."/>
            <person name="Krizsan K."/>
            <person name="Foldi C."/>
            <person name="Dima B."/>
            <person name="Sanchez-Garcia M."/>
            <person name="Sanchez-Ramirez S."/>
            <person name="Szollosi G.J."/>
            <person name="Szarkandi J.G."/>
            <person name="Papp V."/>
            <person name="Albert L."/>
            <person name="Andreopoulos W."/>
            <person name="Angelini C."/>
            <person name="Antonin V."/>
            <person name="Barry K.W."/>
            <person name="Bougher N.L."/>
            <person name="Buchanan P."/>
            <person name="Buyck B."/>
            <person name="Bense V."/>
            <person name="Catcheside P."/>
            <person name="Chovatia M."/>
            <person name="Cooper J."/>
            <person name="Damon W."/>
            <person name="Desjardin D."/>
            <person name="Finy P."/>
            <person name="Geml J."/>
            <person name="Haridas S."/>
            <person name="Hughes K."/>
            <person name="Justo A."/>
            <person name="Karasinski D."/>
            <person name="Kautmanova I."/>
            <person name="Kiss B."/>
            <person name="Kocsube S."/>
            <person name="Kotiranta H."/>
            <person name="LaButti K.M."/>
            <person name="Lechner B.E."/>
            <person name="Liimatainen K."/>
            <person name="Lipzen A."/>
            <person name="Lukacs Z."/>
            <person name="Mihaltcheva S."/>
            <person name="Morgado L.N."/>
            <person name="Niskanen T."/>
            <person name="Noordeloos M.E."/>
            <person name="Ohm R.A."/>
            <person name="Ortiz-Santana B."/>
            <person name="Ovrebo C."/>
            <person name="Racz N."/>
            <person name="Riley R."/>
            <person name="Savchenko A."/>
            <person name="Shiryaev A."/>
            <person name="Soop K."/>
            <person name="Spirin V."/>
            <person name="Szebenyi C."/>
            <person name="Tomsovsky M."/>
            <person name="Tulloss R.E."/>
            <person name="Uehling J."/>
            <person name="Grigoriev I.V."/>
            <person name="Vagvolgyi C."/>
            <person name="Papp T."/>
            <person name="Martin F.M."/>
            <person name="Miettinen O."/>
            <person name="Hibbett D.S."/>
            <person name="Nagy L.G."/>
        </authorList>
    </citation>
    <scope>NUCLEOTIDE SEQUENCE [LARGE SCALE GENOMIC DNA]</scope>
    <source>
        <strain evidence="6 7">CBS 166.37</strain>
    </source>
</reference>
<dbReference type="Pfam" id="PF00617">
    <property type="entry name" value="RasGEF"/>
    <property type="match status" value="1"/>
</dbReference>
<evidence type="ECO:0000259" key="4">
    <source>
        <dbReference type="PROSITE" id="PS50009"/>
    </source>
</evidence>
<feature type="region of interest" description="Disordered" evidence="3">
    <location>
        <begin position="1"/>
        <end position="52"/>
    </location>
</feature>
<evidence type="ECO:0000259" key="5">
    <source>
        <dbReference type="PROSITE" id="PS50212"/>
    </source>
</evidence>
<dbReference type="SMART" id="SM00147">
    <property type="entry name" value="RasGEF"/>
    <property type="match status" value="1"/>
</dbReference>
<feature type="domain" description="N-terminal Ras-GEF" evidence="5">
    <location>
        <begin position="429"/>
        <end position="560"/>
    </location>
</feature>
<evidence type="ECO:0000256" key="2">
    <source>
        <dbReference type="PROSITE-ProRule" id="PRU00168"/>
    </source>
</evidence>
<dbReference type="SUPFAM" id="SSF48366">
    <property type="entry name" value="Ras GEF"/>
    <property type="match status" value="1"/>
</dbReference>
<dbReference type="InterPro" id="IPR036964">
    <property type="entry name" value="RASGEF_cat_dom_sf"/>
</dbReference>
<dbReference type="InterPro" id="IPR001895">
    <property type="entry name" value="RASGEF_cat_dom"/>
</dbReference>
<dbReference type="GO" id="GO:0005085">
    <property type="term" value="F:guanyl-nucleotide exchange factor activity"/>
    <property type="evidence" value="ECO:0007669"/>
    <property type="project" value="UniProtKB-KW"/>
</dbReference>
<sequence length="999" mass="112853">MLLAISASTSTPVPQPTINASTHASTSQAQLEESTRKTESVDSEAPAAPSSGIFESAPAPFSLERSYPSLFSIAKVMNGLSGSTDYVGFHNVTAMLISKANFVLKRVRVMPGLQNCQDPAYLFALGQVVSNFDLLCHQVDIIKDHPPQEGAGIPMALEMTETALYCLKLFVEAAEHLASQPLQFVEPEPVLEPQLEATPKQEVRTKANSRRKMKVLEQKPLPDIPREEPYNEYHPTGLRYSDTASSSKASLASESSDWNTSSSQSRVPSIITACTTPDTSPSVSPVEGKDSSIQVDKQFNQSTPTIVISSTVNLHYDSPSPIIEEGDGVTLAEATDISSNLLDVTAAVTPKKKLVASLFRLKTRFNSSTTLAVAGQPGYFFAFQKGSKEDMKYNPRQSALWFPEDPLHPEVDVDMPMPMGDAAAVHLNNCGEIKAGTLNSLIRMLTSKEGVTNHEFITFFFLGRTSFTTPVEFFDELVSRYMEREPTGLTEQQKRVWDREVNTTRIRVGKTMVLWVNEYWIPGIDVEVLERMQMFSDDIMAKDLPRDLVDTFNKLLQRRIDGDNKNHRKKKSLEAFSTTELWFPQEIPILTGFKMPKEILGDMYFKLRLFDSESGRDEFARQITMTVAGIFRKVEPEKIVMYWRLKEMGPEKPEEERKEPKKCDTCGEAKKNVRGPLPLIPEQIKKKEEEIIREEKERKRQEREKPLGEPEMRANADLQAMIDFESSLALWVTYTILKVHLAAHRAQVITFWLKVADKCLNYRNFSGANCIFSGVAHSSVTRLHETVLLVRLESKLIFHKLDRFFSGHGNYKEFRMVLNGPATPVVPLITPLVRDVLSVREMPIKTTAEFKGDTENKELISLCGYRIMMKTIRCLDNCRVPYNFSFEPVFQNWFASELSRWPPNQLNAHTDKFYARSNKRTEQGDDKRLSGLKISLVWMYICAGSGEWLGDDWVMQMIDPHMPMPTMDDKHKMAKLFSGMLGTLRRKKGSKVPGEKNAS</sequence>
<proteinExistence type="predicted"/>
<evidence type="ECO:0000256" key="3">
    <source>
        <dbReference type="SAM" id="MobiDB-lite"/>
    </source>
</evidence>
<evidence type="ECO:0000313" key="6">
    <source>
        <dbReference type="EMBL" id="TFK40826.1"/>
    </source>
</evidence>
<accession>A0A5C3M8R0</accession>
<dbReference type="PANTHER" id="PTHR23113:SF99">
    <property type="entry name" value="RASGEF DOMAIN-CONTAINING PROTEIN"/>
    <property type="match status" value="1"/>
</dbReference>
<keyword evidence="7" id="KW-1185">Reference proteome</keyword>
<feature type="domain" description="Ras-GEF" evidence="4">
    <location>
        <begin position="615"/>
        <end position="903"/>
    </location>
</feature>
<dbReference type="GO" id="GO:0007264">
    <property type="term" value="P:small GTPase-mediated signal transduction"/>
    <property type="evidence" value="ECO:0007669"/>
    <property type="project" value="InterPro"/>
</dbReference>
<dbReference type="Pfam" id="PF00618">
    <property type="entry name" value="RasGEF_N"/>
    <property type="match status" value="1"/>
</dbReference>